<evidence type="ECO:0000313" key="6">
    <source>
        <dbReference type="Proteomes" id="UP000501346"/>
    </source>
</evidence>
<evidence type="ECO:0000256" key="3">
    <source>
        <dbReference type="ARBA" id="ARBA00023242"/>
    </source>
</evidence>
<name>A0A6C1DN05_SACPS</name>
<dbReference type="GO" id="GO:0016593">
    <property type="term" value="C:Cdc73/Paf1 complex"/>
    <property type="evidence" value="ECO:0007669"/>
    <property type="project" value="InterPro"/>
</dbReference>
<dbReference type="InterPro" id="IPR007133">
    <property type="entry name" value="RNA_pol_II-assoc_Paf1"/>
</dbReference>
<proteinExistence type="inferred from homology"/>
<dbReference type="GO" id="GO:0003682">
    <property type="term" value="F:chromatin binding"/>
    <property type="evidence" value="ECO:0007669"/>
    <property type="project" value="TreeGrafter"/>
</dbReference>
<dbReference type="PANTHER" id="PTHR23188">
    <property type="entry name" value="RNA POLYMERASE II-ASSOCIATED FACTOR 1 HOMOLOG"/>
    <property type="match status" value="1"/>
</dbReference>
<evidence type="ECO:0000256" key="2">
    <source>
        <dbReference type="ARBA" id="ARBA00007560"/>
    </source>
</evidence>
<dbReference type="PANTHER" id="PTHR23188:SF12">
    <property type="entry name" value="RNA POLYMERASE II-ASSOCIATED FACTOR 1 HOMOLOG"/>
    <property type="match status" value="1"/>
</dbReference>
<feature type="compositionally biased region" description="Acidic residues" evidence="4">
    <location>
        <begin position="361"/>
        <end position="372"/>
    </location>
</feature>
<dbReference type="SMR" id="A0A6C1DN05"/>
<dbReference type="Pfam" id="PF03985">
    <property type="entry name" value="Paf1"/>
    <property type="match status" value="1"/>
</dbReference>
<protein>
    <submittedName>
        <fullName evidence="5">RNA polymerase-associated factor</fullName>
    </submittedName>
</protein>
<evidence type="ECO:0000256" key="4">
    <source>
        <dbReference type="SAM" id="MobiDB-lite"/>
    </source>
</evidence>
<dbReference type="EMBL" id="CP048984">
    <property type="protein sequence ID" value="QID78265.1"/>
    <property type="molecule type" value="Genomic_DNA"/>
</dbReference>
<dbReference type="AlphaFoldDB" id="A0A6C1DN05"/>
<evidence type="ECO:0000256" key="1">
    <source>
        <dbReference type="ARBA" id="ARBA00004123"/>
    </source>
</evidence>
<dbReference type="Proteomes" id="UP000501346">
    <property type="component" value="Chromosome ScII"/>
</dbReference>
<evidence type="ECO:0000313" key="5">
    <source>
        <dbReference type="EMBL" id="QID78265.1"/>
    </source>
</evidence>
<gene>
    <name evidence="5" type="primary">PAF1_1</name>
    <name evidence="5" type="ORF">GRS66_000470</name>
</gene>
<reference evidence="5 6" key="1">
    <citation type="journal article" date="2019" name="BMC Genomics">
        <title>Chromosome level assembly and comparative genome analysis confirm lager-brewing yeasts originated from a single hybridization.</title>
        <authorList>
            <person name="Salazar A.N."/>
            <person name="Gorter de Vries A.R."/>
            <person name="van den Broek M."/>
            <person name="Brouwers N."/>
            <person name="de la Torre Cortes P."/>
            <person name="Kuijpers N.G.A."/>
            <person name="Daran J.G."/>
            <person name="Abeel T."/>
        </authorList>
    </citation>
    <scope>NUCLEOTIDE SEQUENCE [LARGE SCALE GENOMIC DNA]</scope>
    <source>
        <strain evidence="5 6">CBS 1483</strain>
    </source>
</reference>
<feature type="compositionally biased region" description="Basic and acidic residues" evidence="4">
    <location>
        <begin position="373"/>
        <end position="387"/>
    </location>
</feature>
<organism evidence="5 6">
    <name type="scientific">Saccharomyces pastorianus</name>
    <name type="common">Lager yeast</name>
    <name type="synonym">Saccharomyces cerevisiae x Saccharomyces eubayanus</name>
    <dbReference type="NCBI Taxonomy" id="27292"/>
    <lineage>
        <taxon>Eukaryota</taxon>
        <taxon>Fungi</taxon>
        <taxon>Dikarya</taxon>
        <taxon>Ascomycota</taxon>
        <taxon>Saccharomycotina</taxon>
        <taxon>Saccharomycetes</taxon>
        <taxon>Saccharomycetales</taxon>
        <taxon>Saccharomycetaceae</taxon>
        <taxon>Saccharomyces</taxon>
    </lineage>
</organism>
<keyword evidence="6" id="KW-1185">Reference proteome</keyword>
<comment type="subcellular location">
    <subcellularLocation>
        <location evidence="1">Nucleus</location>
    </subcellularLocation>
</comment>
<keyword evidence="3" id="KW-0539">Nucleus</keyword>
<comment type="similarity">
    <text evidence="2">Belongs to the PAF1 family.</text>
</comment>
<dbReference type="OrthoDB" id="10260285at2759"/>
<accession>A0A6C1DN05</accession>
<feature type="compositionally biased region" description="Acidic residues" evidence="4">
    <location>
        <begin position="388"/>
        <end position="397"/>
    </location>
</feature>
<feature type="region of interest" description="Disordered" evidence="4">
    <location>
        <begin position="358"/>
        <end position="445"/>
    </location>
</feature>
<dbReference type="GO" id="GO:0006368">
    <property type="term" value="P:transcription elongation by RNA polymerase II"/>
    <property type="evidence" value="ECO:0007669"/>
    <property type="project" value="InterPro"/>
</dbReference>
<dbReference type="GO" id="GO:0000993">
    <property type="term" value="F:RNA polymerase II complex binding"/>
    <property type="evidence" value="ECO:0007669"/>
    <property type="project" value="TreeGrafter"/>
</dbReference>
<feature type="compositionally biased region" description="Basic and acidic residues" evidence="4">
    <location>
        <begin position="414"/>
        <end position="445"/>
    </location>
</feature>
<sequence length="445" mass="51801">MSKKQEYIAPIKYQNSLPVPQLPPKLLVYPESPETNADSSQLINSLYIKTNVTNLIQQDEDLGMPVDLMKFPGLLNKLDSKLLYGFDNVKLDKDDRILLRDPRIDRLTKTDISKVTFLRRTEYVSNTIAAHDNTSLKRKRRLDDGDSDDENLDVNHIISRVEGTFNKTDKWQHPVKKGVKMVKKWDLLPDTASMDQVYFILKFMGSASLDTKEKKSLNTGIFRPVELEEDEWISMYATDHKDSAILENELEKGMDEMDDDSHEGKIYKFKRIRDYDMKQVAEKPMTELAIRLNDKDGIAYYKPLRSKIELRRRRVNDIIKPLVKEHDIDQLNVTLRNPSTKEANIRDKLRMKFDPINFATVDEEDDEDEEQPEDVKKESEGDSKTEGSEQEGENEKDEEIKQEKENEQDEENKQDENRAADTPETSDAVHTEQKPEEEKETLQEE</sequence>